<accession>A0A2A4F8Q6</accession>
<keyword evidence="4 6" id="KW-0472">Membrane</keyword>
<reference evidence="7 8" key="1">
    <citation type="submission" date="2017-01" db="EMBL/GenBank/DDBJ databases">
        <title>Whole-Genome Shotgun Sequencing of Two beta-Proteobacterial Species in Search of the Bulgecin Biosynthetic Cluster.</title>
        <authorList>
            <person name="Horsman M.E."/>
            <person name="Marous D.R."/>
            <person name="Li R."/>
            <person name="Oliver R.A."/>
            <person name="Byun B."/>
            <person name="Emrich S.J."/>
            <person name="Boggess B."/>
            <person name="Townsend C.A."/>
            <person name="Mobashery S."/>
        </authorList>
    </citation>
    <scope>NUCLEOTIDE SEQUENCE [LARGE SCALE GENOMIC DNA]</scope>
    <source>
        <strain evidence="7 8">ATCC 31433</strain>
    </source>
</reference>
<comment type="caution">
    <text evidence="7">The sequence shown here is derived from an EMBL/GenBank/DDBJ whole genome shotgun (WGS) entry which is preliminary data.</text>
</comment>
<evidence type="ECO:0000256" key="2">
    <source>
        <dbReference type="ARBA" id="ARBA00022692"/>
    </source>
</evidence>
<dbReference type="GeneID" id="69005804"/>
<gene>
    <name evidence="7" type="ORF">BZL54_25400</name>
</gene>
<dbReference type="InterPro" id="IPR007688">
    <property type="entry name" value="Conjugal_tfr_TrbL/VirB6"/>
</dbReference>
<dbReference type="EMBL" id="MTZU01000079">
    <property type="protein sequence ID" value="PCE29525.1"/>
    <property type="molecule type" value="Genomic_DNA"/>
</dbReference>
<feature type="region of interest" description="Disordered" evidence="5">
    <location>
        <begin position="282"/>
        <end position="379"/>
    </location>
</feature>
<dbReference type="Proteomes" id="UP000217994">
    <property type="component" value="Unassembled WGS sequence"/>
</dbReference>
<evidence type="ECO:0000256" key="3">
    <source>
        <dbReference type="ARBA" id="ARBA00022989"/>
    </source>
</evidence>
<dbReference type="AlphaFoldDB" id="A0A2A4F8Q6"/>
<feature type="transmembrane region" description="Helical" evidence="6">
    <location>
        <begin position="242"/>
        <end position="261"/>
    </location>
</feature>
<feature type="transmembrane region" description="Helical" evidence="6">
    <location>
        <begin position="28"/>
        <end position="46"/>
    </location>
</feature>
<dbReference type="GO" id="GO:0030255">
    <property type="term" value="P:protein secretion by the type IV secretion system"/>
    <property type="evidence" value="ECO:0007669"/>
    <property type="project" value="InterPro"/>
</dbReference>
<evidence type="ECO:0000313" key="8">
    <source>
        <dbReference type="Proteomes" id="UP000217994"/>
    </source>
</evidence>
<proteinExistence type="predicted"/>
<name>A0A2A4F8Q6_9BURK</name>
<protein>
    <submittedName>
        <fullName evidence="7">Conjugal transfer protein TrbL</fullName>
    </submittedName>
</protein>
<organism evidence="7 8">
    <name type="scientific">Burkholderia ubonensis subsp. mesacidophila</name>
    <dbReference type="NCBI Taxonomy" id="265293"/>
    <lineage>
        <taxon>Bacteria</taxon>
        <taxon>Pseudomonadati</taxon>
        <taxon>Pseudomonadota</taxon>
        <taxon>Betaproteobacteria</taxon>
        <taxon>Burkholderiales</taxon>
        <taxon>Burkholderiaceae</taxon>
        <taxon>Burkholderia</taxon>
        <taxon>Burkholderia cepacia complex</taxon>
    </lineage>
</organism>
<dbReference type="GO" id="GO:0016020">
    <property type="term" value="C:membrane"/>
    <property type="evidence" value="ECO:0007669"/>
    <property type="project" value="UniProtKB-SubCell"/>
</dbReference>
<dbReference type="RefSeq" id="WP_084900086.1">
    <property type="nucleotide sequence ID" value="NZ_CP020737.1"/>
</dbReference>
<evidence type="ECO:0000313" key="7">
    <source>
        <dbReference type="EMBL" id="PCE29525.1"/>
    </source>
</evidence>
<feature type="transmembrane region" description="Helical" evidence="6">
    <location>
        <begin position="177"/>
        <end position="199"/>
    </location>
</feature>
<feature type="transmembrane region" description="Helical" evidence="6">
    <location>
        <begin position="206"/>
        <end position="227"/>
    </location>
</feature>
<feature type="compositionally biased region" description="Gly residues" evidence="5">
    <location>
        <begin position="293"/>
        <end position="323"/>
    </location>
</feature>
<keyword evidence="3 6" id="KW-1133">Transmembrane helix</keyword>
<feature type="transmembrane region" description="Helical" evidence="6">
    <location>
        <begin position="67"/>
        <end position="83"/>
    </location>
</feature>
<comment type="subcellular location">
    <subcellularLocation>
        <location evidence="1">Membrane</location>
        <topology evidence="1">Multi-pass membrane protein</topology>
    </subcellularLocation>
</comment>
<evidence type="ECO:0000256" key="4">
    <source>
        <dbReference type="ARBA" id="ARBA00023136"/>
    </source>
</evidence>
<dbReference type="Pfam" id="PF04610">
    <property type="entry name" value="TrbL"/>
    <property type="match status" value="1"/>
</dbReference>
<evidence type="ECO:0000256" key="6">
    <source>
        <dbReference type="SAM" id="Phobius"/>
    </source>
</evidence>
<evidence type="ECO:0000256" key="5">
    <source>
        <dbReference type="SAM" id="MobiDB-lite"/>
    </source>
</evidence>
<feature type="compositionally biased region" description="Low complexity" evidence="5">
    <location>
        <begin position="324"/>
        <end position="379"/>
    </location>
</feature>
<sequence length="379" mass="37945">MAFDAVTQIFDYMDAVTLQIVAENVSRMIAWVTPLAALGLTIMLVIDGVATMLRPSGVPLTHLVEKFLKYYAIVGIAGAGGLYETTLASTAIHLPDELASKLLIHGSLGASNSAIASLIDGAIDHSLTVMRTVFANSSLLTSTGVGAFILGIVLVLSTLLICGVGAVSILIAKFLLALSVCFGPFFIFMLLAPPLANLFGNWLGSVLNYVILIAIMAMSFGVFMHFYDSAISAAAKPNPDAAIIGPIITAGLVTVMALGLLKVLPDLAARWTSGVKTNFDRFLPQPSSSSAAPGGGGGSPSGGNNGGSAGAGSGSHSGAGSAGGNSSSGSGYSYARGSQGSAGTDSGSNSGTGSAGGNSSSGSGYSYAQGSQGSQSRGT</sequence>
<evidence type="ECO:0000256" key="1">
    <source>
        <dbReference type="ARBA" id="ARBA00004141"/>
    </source>
</evidence>
<keyword evidence="2 6" id="KW-0812">Transmembrane</keyword>
<feature type="transmembrane region" description="Helical" evidence="6">
    <location>
        <begin position="144"/>
        <end position="171"/>
    </location>
</feature>